<comment type="function">
    <text evidence="4">RNA helicase.</text>
</comment>
<dbReference type="PROSITE" id="PS51192">
    <property type="entry name" value="HELICASE_ATP_BIND_1"/>
    <property type="match status" value="1"/>
</dbReference>
<evidence type="ECO:0000256" key="4">
    <source>
        <dbReference type="RuleBase" id="RU365068"/>
    </source>
</evidence>
<dbReference type="Proteomes" id="UP001150569">
    <property type="component" value="Unassembled WGS sequence"/>
</dbReference>
<comment type="domain">
    <text evidence="4">The Q motif is unique to and characteristic of the DEAD box family of RNA helicases and controls ATP binding and hydrolysis.</text>
</comment>
<evidence type="ECO:0000256" key="2">
    <source>
        <dbReference type="ARBA" id="ARBA00022801"/>
    </source>
</evidence>
<protein>
    <recommendedName>
        <fullName evidence="4">ATP-dependent RNA helicase</fullName>
        <ecNumber evidence="4">3.6.4.13</ecNumber>
    </recommendedName>
</protein>
<gene>
    <name evidence="6" type="ORF">IWQ60_003722</name>
</gene>
<dbReference type="InterPro" id="IPR014001">
    <property type="entry name" value="Helicase_ATP-bd"/>
</dbReference>
<organism evidence="6 7">
    <name type="scientific">Tieghemiomyces parasiticus</name>
    <dbReference type="NCBI Taxonomy" id="78921"/>
    <lineage>
        <taxon>Eukaryota</taxon>
        <taxon>Fungi</taxon>
        <taxon>Fungi incertae sedis</taxon>
        <taxon>Zoopagomycota</taxon>
        <taxon>Kickxellomycotina</taxon>
        <taxon>Dimargaritomycetes</taxon>
        <taxon>Dimargaritales</taxon>
        <taxon>Dimargaritaceae</taxon>
        <taxon>Tieghemiomyces</taxon>
    </lineage>
</organism>
<proteinExistence type="inferred from homology"/>
<evidence type="ECO:0000256" key="1">
    <source>
        <dbReference type="ARBA" id="ARBA00022741"/>
    </source>
</evidence>
<dbReference type="GO" id="GO:0003723">
    <property type="term" value="F:RNA binding"/>
    <property type="evidence" value="ECO:0007669"/>
    <property type="project" value="UniProtKB-UniRule"/>
</dbReference>
<dbReference type="Pfam" id="PF00270">
    <property type="entry name" value="DEAD"/>
    <property type="match status" value="1"/>
</dbReference>
<keyword evidence="4" id="KW-0347">Helicase</keyword>
<keyword evidence="1 4" id="KW-0547">Nucleotide-binding</keyword>
<evidence type="ECO:0000313" key="6">
    <source>
        <dbReference type="EMBL" id="KAJ1926510.1"/>
    </source>
</evidence>
<dbReference type="Gene3D" id="3.40.50.300">
    <property type="entry name" value="P-loop containing nucleotide triphosphate hydrolases"/>
    <property type="match status" value="1"/>
</dbReference>
<keyword evidence="7" id="KW-1185">Reference proteome</keyword>
<evidence type="ECO:0000259" key="5">
    <source>
        <dbReference type="PROSITE" id="PS51192"/>
    </source>
</evidence>
<dbReference type="SUPFAM" id="SSF52540">
    <property type="entry name" value="P-loop containing nucleoside triphosphate hydrolases"/>
    <property type="match status" value="2"/>
</dbReference>
<comment type="catalytic activity">
    <reaction evidence="4">
        <text>ATP + H2O = ADP + phosphate + H(+)</text>
        <dbReference type="Rhea" id="RHEA:13065"/>
        <dbReference type="ChEBI" id="CHEBI:15377"/>
        <dbReference type="ChEBI" id="CHEBI:15378"/>
        <dbReference type="ChEBI" id="CHEBI:30616"/>
        <dbReference type="ChEBI" id="CHEBI:43474"/>
        <dbReference type="ChEBI" id="CHEBI:456216"/>
        <dbReference type="EC" id="3.6.4.13"/>
    </reaction>
</comment>
<feature type="domain" description="Helicase ATP-binding" evidence="5">
    <location>
        <begin position="82"/>
        <end position="259"/>
    </location>
</feature>
<dbReference type="GO" id="GO:0003724">
    <property type="term" value="F:RNA helicase activity"/>
    <property type="evidence" value="ECO:0007669"/>
    <property type="project" value="UniProtKB-EC"/>
</dbReference>
<keyword evidence="2 4" id="KW-0378">Hydrolase</keyword>
<evidence type="ECO:0000256" key="3">
    <source>
        <dbReference type="ARBA" id="ARBA00022840"/>
    </source>
</evidence>
<dbReference type="InterPro" id="IPR027417">
    <property type="entry name" value="P-loop_NTPase"/>
</dbReference>
<dbReference type="AlphaFoldDB" id="A0A9W8DW62"/>
<dbReference type="GO" id="GO:0005524">
    <property type="term" value="F:ATP binding"/>
    <property type="evidence" value="ECO:0007669"/>
    <property type="project" value="UniProtKB-UniRule"/>
</dbReference>
<accession>A0A9W8DW62</accession>
<keyword evidence="3 4" id="KW-0067">ATP-binding</keyword>
<dbReference type="OrthoDB" id="5543016at2759"/>
<comment type="similarity">
    <text evidence="4">Belongs to the DEAD box helicase family.</text>
</comment>
<dbReference type="PANTHER" id="PTHR24031">
    <property type="entry name" value="RNA HELICASE"/>
    <property type="match status" value="1"/>
</dbReference>
<dbReference type="EC" id="3.6.4.13" evidence="4"/>
<comment type="caution">
    <text evidence="6">The sequence shown here is derived from an EMBL/GenBank/DDBJ whole genome shotgun (WGS) entry which is preliminary data.</text>
</comment>
<name>A0A9W8DW62_9FUNG</name>
<sequence>MYALRRVARPAARLARRGYGTQLNKDSEAETVENLFRATSERTFDEFDTQPWTQLGLPEPLAQAMLKVSQGGPLSLQRQLIPDILAGRRPLAITAEEGSGKTLTYALPLLARFLQATASSTPPPGGQAYALVLAPTPGLVQQIALTFRELVRLADLPLGVRNGVTGRVLTEKIVPAQSNPPYFLVATASSLLRRNPVSLRHLEERLAAVRTVVVDELQTCLSTVDQPTVYRLLRMLTTGKDTDAVRREMKPVSEFAVPGRCDPQHYATEPFTYFRLSSPGLTFSQIPKKFVFLNSTPFNSAQTERAVLEDMLGLREVKYVRVPPKGYYRPDVAEIMVNTLTLATPEDHVTMVMETLDVALARIRQLGRPNLHRLVLVVADSFTQAKLLHTQFAARTKAYQAAFAQFRRFLKPISESGDPEASAQLRQTQLFNVEPYLLGAEWARHEVQAVMNQLRESCPEGRLDYYPPGIPTGAGRLSVVFLGGDRYANFLFPNVANVIVTDFGRDIYEYLYWAGKAGLSKPEGEIISLVQPIDRIFSRIVERCNHPLVVDAPATLTKYPRGKIPHHEKKLPPFDDTNYTGIRKAGELLATVAGLSGGTSLPDELEAGSRPVAANRADQMDDDLFFTNPSTGKRI</sequence>
<dbReference type="InterPro" id="IPR011545">
    <property type="entry name" value="DEAD/DEAH_box_helicase_dom"/>
</dbReference>
<keyword evidence="4" id="KW-0694">RNA-binding</keyword>
<dbReference type="GO" id="GO:0016787">
    <property type="term" value="F:hydrolase activity"/>
    <property type="evidence" value="ECO:0007669"/>
    <property type="project" value="UniProtKB-KW"/>
</dbReference>
<reference evidence="6" key="1">
    <citation type="submission" date="2022-07" db="EMBL/GenBank/DDBJ databases">
        <title>Phylogenomic reconstructions and comparative analyses of Kickxellomycotina fungi.</title>
        <authorList>
            <person name="Reynolds N.K."/>
            <person name="Stajich J.E."/>
            <person name="Barry K."/>
            <person name="Grigoriev I.V."/>
            <person name="Crous P."/>
            <person name="Smith M.E."/>
        </authorList>
    </citation>
    <scope>NUCLEOTIDE SEQUENCE</scope>
    <source>
        <strain evidence="6">RSA 861</strain>
    </source>
</reference>
<dbReference type="SMART" id="SM00487">
    <property type="entry name" value="DEXDc"/>
    <property type="match status" value="1"/>
</dbReference>
<evidence type="ECO:0000313" key="7">
    <source>
        <dbReference type="Proteomes" id="UP001150569"/>
    </source>
</evidence>
<dbReference type="EMBL" id="JANBPT010000165">
    <property type="protein sequence ID" value="KAJ1926510.1"/>
    <property type="molecule type" value="Genomic_DNA"/>
</dbReference>